<proteinExistence type="predicted"/>
<comment type="caution">
    <text evidence="1">The sequence shown here is derived from an EMBL/GenBank/DDBJ whole genome shotgun (WGS) entry which is preliminary data.</text>
</comment>
<keyword evidence="2" id="KW-1185">Reference proteome</keyword>
<sequence>MKICDCRETKVFRRPNASLWTICVRGKSAKIFSGGGYGEAYLNNAVIMKSMTAALPPKPDRNLISHL</sequence>
<name>A0A2W2BFG9_9BACT</name>
<gene>
    <name evidence="1" type="ORF">DN068_00040</name>
</gene>
<dbReference type="Proteomes" id="UP000248745">
    <property type="component" value="Unassembled WGS sequence"/>
</dbReference>
<protein>
    <submittedName>
        <fullName evidence="1">Uncharacterized protein</fullName>
    </submittedName>
</protein>
<accession>A0A2W2BFG9</accession>
<reference evidence="1 2" key="1">
    <citation type="submission" date="2018-06" db="EMBL/GenBank/DDBJ databases">
        <title>Mucibacter soli gen. nov., sp. nov., a new member of the family Chitinophagaceae producing mucin.</title>
        <authorList>
            <person name="Kim M.-K."/>
            <person name="Park S."/>
            <person name="Kim T.-S."/>
            <person name="Joung Y."/>
            <person name="Han J.-H."/>
            <person name="Kim S.B."/>
        </authorList>
    </citation>
    <scope>NUCLEOTIDE SEQUENCE [LARGE SCALE GENOMIC DNA]</scope>
    <source>
        <strain evidence="1 2">R1-15</strain>
    </source>
</reference>
<dbReference type="EMBL" id="QKTW01000001">
    <property type="protein sequence ID" value="PZF74979.1"/>
    <property type="molecule type" value="Genomic_DNA"/>
</dbReference>
<evidence type="ECO:0000313" key="1">
    <source>
        <dbReference type="EMBL" id="PZF74979.1"/>
    </source>
</evidence>
<dbReference type="AlphaFoldDB" id="A0A2W2BFG9"/>
<organism evidence="1 2">
    <name type="scientific">Taibaiella soli</name>
    <dbReference type="NCBI Taxonomy" id="1649169"/>
    <lineage>
        <taxon>Bacteria</taxon>
        <taxon>Pseudomonadati</taxon>
        <taxon>Bacteroidota</taxon>
        <taxon>Chitinophagia</taxon>
        <taxon>Chitinophagales</taxon>
        <taxon>Chitinophagaceae</taxon>
        <taxon>Taibaiella</taxon>
    </lineage>
</organism>
<evidence type="ECO:0000313" key="2">
    <source>
        <dbReference type="Proteomes" id="UP000248745"/>
    </source>
</evidence>